<name>A0ABW3RQE3_9SPHI</name>
<dbReference type="SUPFAM" id="SSF53098">
    <property type="entry name" value="Ribonuclease H-like"/>
    <property type="match status" value="1"/>
</dbReference>
<protein>
    <submittedName>
        <fullName evidence="2">IS3 family transposase</fullName>
    </submittedName>
</protein>
<dbReference type="InterPro" id="IPR012337">
    <property type="entry name" value="RNaseH-like_sf"/>
</dbReference>
<sequence>MRNLQKEGYSIARLCFAFGISRSGYYKGSAVRVSRDRFHKEVIAKVMAFRQEQPFIGSKKLYHLLNDHLRTSGFKLGRDGFHRLLRDHGLLIKRKRKYVSTTNSYHRFHTYGNLLRDRPIYRPEQAYVSDITYLRTRQGFVYLFLITDACSRKIVGWDLSSSLGIEGGIKALKMALRNTKDTKGLIHHSDRGIQYCSKEYTKLLKQKKVSISMTEENHCYENSLAERVNGILKQEFMLDSEWPDELSVRRSVEQCIRIYNTKRPHWSLKLKTPEQVHGAA</sequence>
<dbReference type="Gene3D" id="3.30.420.10">
    <property type="entry name" value="Ribonuclease H-like superfamily/Ribonuclease H"/>
    <property type="match status" value="1"/>
</dbReference>
<evidence type="ECO:0000313" key="3">
    <source>
        <dbReference type="Proteomes" id="UP001597205"/>
    </source>
</evidence>
<feature type="domain" description="Integrase catalytic" evidence="1">
    <location>
        <begin position="119"/>
        <end position="280"/>
    </location>
</feature>
<gene>
    <name evidence="2" type="ORF">ACFQ2C_17845</name>
</gene>
<evidence type="ECO:0000313" key="2">
    <source>
        <dbReference type="EMBL" id="MFD1167460.1"/>
    </source>
</evidence>
<proteinExistence type="predicted"/>
<dbReference type="PANTHER" id="PTHR46889:SF5">
    <property type="entry name" value="INTEGRASE PROTEIN"/>
    <property type="match status" value="1"/>
</dbReference>
<comment type="caution">
    <text evidence="2">The sequence shown here is derived from an EMBL/GenBank/DDBJ whole genome shotgun (WGS) entry which is preliminary data.</text>
</comment>
<dbReference type="InterPro" id="IPR036397">
    <property type="entry name" value="RNaseH_sf"/>
</dbReference>
<dbReference type="NCBIfam" id="NF033516">
    <property type="entry name" value="transpos_IS3"/>
    <property type="match status" value="1"/>
</dbReference>
<accession>A0ABW3RQE3</accession>
<dbReference type="InterPro" id="IPR048020">
    <property type="entry name" value="Transpos_IS3"/>
</dbReference>
<dbReference type="PANTHER" id="PTHR46889">
    <property type="entry name" value="TRANSPOSASE INSF FOR INSERTION SEQUENCE IS3B-RELATED"/>
    <property type="match status" value="1"/>
</dbReference>
<dbReference type="RefSeq" id="WP_380898820.1">
    <property type="nucleotide sequence ID" value="NZ_JBHTKY010000053.1"/>
</dbReference>
<dbReference type="Proteomes" id="UP001597205">
    <property type="component" value="Unassembled WGS sequence"/>
</dbReference>
<evidence type="ECO:0000259" key="1">
    <source>
        <dbReference type="PROSITE" id="PS50994"/>
    </source>
</evidence>
<dbReference type="Pfam" id="PF00665">
    <property type="entry name" value="rve"/>
    <property type="match status" value="1"/>
</dbReference>
<dbReference type="PROSITE" id="PS50994">
    <property type="entry name" value="INTEGRASE"/>
    <property type="match status" value="1"/>
</dbReference>
<reference evidence="3" key="1">
    <citation type="journal article" date="2019" name="Int. J. Syst. Evol. Microbiol.">
        <title>The Global Catalogue of Microorganisms (GCM) 10K type strain sequencing project: providing services to taxonomists for standard genome sequencing and annotation.</title>
        <authorList>
            <consortium name="The Broad Institute Genomics Platform"/>
            <consortium name="The Broad Institute Genome Sequencing Center for Infectious Disease"/>
            <person name="Wu L."/>
            <person name="Ma J."/>
        </authorList>
    </citation>
    <scope>NUCLEOTIDE SEQUENCE [LARGE SCALE GENOMIC DNA]</scope>
    <source>
        <strain evidence="3">CCUG 52468</strain>
    </source>
</reference>
<organism evidence="2 3">
    <name type="scientific">Sphingobacterium daejeonense</name>
    <dbReference type="NCBI Taxonomy" id="371142"/>
    <lineage>
        <taxon>Bacteria</taxon>
        <taxon>Pseudomonadati</taxon>
        <taxon>Bacteroidota</taxon>
        <taxon>Sphingobacteriia</taxon>
        <taxon>Sphingobacteriales</taxon>
        <taxon>Sphingobacteriaceae</taxon>
        <taxon>Sphingobacterium</taxon>
    </lineage>
</organism>
<dbReference type="InterPro" id="IPR050900">
    <property type="entry name" value="Transposase_IS3/IS150/IS904"/>
</dbReference>
<dbReference type="InterPro" id="IPR001584">
    <property type="entry name" value="Integrase_cat-core"/>
</dbReference>
<dbReference type="EMBL" id="JBHTKY010000053">
    <property type="protein sequence ID" value="MFD1167460.1"/>
    <property type="molecule type" value="Genomic_DNA"/>
</dbReference>
<keyword evidence="3" id="KW-1185">Reference proteome</keyword>